<evidence type="ECO:0000313" key="2">
    <source>
        <dbReference type="EMBL" id="TVT38391.1"/>
    </source>
</evidence>
<comment type="caution">
    <text evidence="2">The sequence shown here is derived from an EMBL/GenBank/DDBJ whole genome shotgun (WGS) entry which is preliminary data.</text>
</comment>
<dbReference type="InterPro" id="IPR037883">
    <property type="entry name" value="Knr4/Smi1-like_sf"/>
</dbReference>
<gene>
    <name evidence="2" type="ORF">FNT36_19550</name>
</gene>
<proteinExistence type="predicted"/>
<dbReference type="Pfam" id="PF14568">
    <property type="entry name" value="SUKH_6"/>
    <property type="match status" value="1"/>
</dbReference>
<dbReference type="Gene3D" id="3.40.1580.10">
    <property type="entry name" value="SMI1/KNR4-like"/>
    <property type="match status" value="1"/>
</dbReference>
<reference evidence="2 3" key="1">
    <citation type="submission" date="2019-07" db="EMBL/GenBank/DDBJ databases">
        <title>Hymenobacter sp. straun FUR1 Genome sequencing and assembly.</title>
        <authorList>
            <person name="Chhetri G."/>
        </authorList>
    </citation>
    <scope>NUCLEOTIDE SEQUENCE [LARGE SCALE GENOMIC DNA]</scope>
    <source>
        <strain evidence="2 3">Fur1</strain>
    </source>
</reference>
<organism evidence="2 3">
    <name type="scientific">Hymenobacter setariae</name>
    <dbReference type="NCBI Taxonomy" id="2594794"/>
    <lineage>
        <taxon>Bacteria</taxon>
        <taxon>Pseudomonadati</taxon>
        <taxon>Bacteroidota</taxon>
        <taxon>Cytophagia</taxon>
        <taxon>Cytophagales</taxon>
        <taxon>Hymenobacteraceae</taxon>
        <taxon>Hymenobacter</taxon>
    </lineage>
</organism>
<dbReference type="InterPro" id="IPR018958">
    <property type="entry name" value="Knr4/Smi1-like_dom"/>
</dbReference>
<evidence type="ECO:0000259" key="1">
    <source>
        <dbReference type="SMART" id="SM00860"/>
    </source>
</evidence>
<dbReference type="SUPFAM" id="SSF160631">
    <property type="entry name" value="SMI1/KNR4-like"/>
    <property type="match status" value="1"/>
</dbReference>
<keyword evidence="3" id="KW-1185">Reference proteome</keyword>
<accession>A0A558BPG4</accession>
<sequence>MANAIFAGFNLANFWDDSDYALKQYVEEPPTSELIASVEQELGYKLPAAYIELMQGHNGGTPVNTCFPTDKPTSWADDHVAITGISGIGRTKTYSLCGELGSQFMLDEWGYPPIGICICDCPSAGHDMVMLDYSACGPQGEPTVVHVDQEDDYAITFLAKDFESFVRGLVNEQAYDTSAEDLQKDLARIRSSAFSPLLTELVAQQAEADYEQIIRNLCYKLTIEKQYFALHADELSTLLYDAQFLLYSQAHPVISKAAFLEVYPDIIALADGEFSTSGYAPDFIEDWFENRRAAGQIVVDSTGIFTFSEAYERTLRQRLLQHLA</sequence>
<evidence type="ECO:0000313" key="3">
    <source>
        <dbReference type="Proteomes" id="UP000317624"/>
    </source>
</evidence>
<protein>
    <submittedName>
        <fullName evidence="2">SMI1/KNR4 family protein</fullName>
    </submittedName>
</protein>
<feature type="domain" description="Knr4/Smi1-like" evidence="1">
    <location>
        <begin position="29"/>
        <end position="168"/>
    </location>
</feature>
<dbReference type="Proteomes" id="UP000317624">
    <property type="component" value="Unassembled WGS sequence"/>
</dbReference>
<name>A0A558BPG4_9BACT</name>
<dbReference type="SMART" id="SM00860">
    <property type="entry name" value="SMI1_KNR4"/>
    <property type="match status" value="1"/>
</dbReference>
<dbReference type="AlphaFoldDB" id="A0A558BPG4"/>
<dbReference type="OrthoDB" id="4827574at2"/>
<dbReference type="RefSeq" id="WP_144851214.1">
    <property type="nucleotide sequence ID" value="NZ_VMRJ01000005.1"/>
</dbReference>
<dbReference type="EMBL" id="VMRJ01000005">
    <property type="protein sequence ID" value="TVT38391.1"/>
    <property type="molecule type" value="Genomic_DNA"/>
</dbReference>